<evidence type="ECO:0000256" key="1">
    <source>
        <dbReference type="ARBA" id="ARBA00004830"/>
    </source>
</evidence>
<dbReference type="HOGENOM" id="CLU_072248_0_0_2"/>
<dbReference type="GO" id="GO:0046914">
    <property type="term" value="F:transition metal ion binding"/>
    <property type="evidence" value="ECO:0007669"/>
    <property type="project" value="InterPro"/>
</dbReference>
<dbReference type="STRING" id="583356.Igag_0381"/>
<dbReference type="EC" id="1.2.7.12" evidence="2"/>
<dbReference type="PANTHER" id="PTHR39673">
    <property type="entry name" value="TUNGSTEN FORMYLMETHANOFURAN DEHYDROGENASE, SUBUNIT C (FWDC)"/>
    <property type="match status" value="1"/>
</dbReference>
<evidence type="ECO:0000256" key="3">
    <source>
        <dbReference type="ARBA" id="ARBA00048228"/>
    </source>
</evidence>
<organism evidence="4 5">
    <name type="scientific">Ignisphaera aggregans (strain DSM 17230 / JCM 13409 / AQ1.S1)</name>
    <dbReference type="NCBI Taxonomy" id="583356"/>
    <lineage>
        <taxon>Archaea</taxon>
        <taxon>Thermoproteota</taxon>
        <taxon>Thermoprotei</taxon>
        <taxon>Desulfurococcales</taxon>
        <taxon>Desulfurococcaceae</taxon>
        <taxon>Ignisphaera</taxon>
    </lineage>
</organism>
<name>E0SR73_IGNAA</name>
<dbReference type="InterPro" id="IPR036485">
    <property type="entry name" value="Glu_synth_asu_C_sf"/>
</dbReference>
<keyword evidence="5" id="KW-1185">Reference proteome</keyword>
<sequence>MVDSYTYTFSLKHLPKVPINVSSIRPEDIAGKNINEIRNMQILYGSRKIVIEEIFDVDGYSKAPRDADRITIIFRGHGTRKLWYVGYMMSRGNIVVDGDVGPLTGYKMSGGSIVVKGNTGKWLGAEMSGGNIYVYGNGEDFIGGRTFFSNGSGMSGGRIIVYGSVGSYIGYGMRNGYIEIHGDAGDFIGMENRGGTIVVKGSSGIYPGIEMVNGTIIVCRGVELIAPGFIASNTNSIDIYNPCTNDNSTNSAVLIGDILINGLGKIIIFYSEKS</sequence>
<comment type="catalytic activity">
    <reaction evidence="3">
        <text>N-formylmethanofuran + 2 oxidized [2Fe-2S]-[ferredoxin] + H2O = methanofuran + 2 reduced [2Fe-2S]-[ferredoxin] + CO2 + H(+)</text>
        <dbReference type="Rhea" id="RHEA:19841"/>
        <dbReference type="Rhea" id="RHEA-COMP:10000"/>
        <dbReference type="Rhea" id="RHEA-COMP:10001"/>
        <dbReference type="ChEBI" id="CHEBI:15377"/>
        <dbReference type="ChEBI" id="CHEBI:15378"/>
        <dbReference type="ChEBI" id="CHEBI:16526"/>
        <dbReference type="ChEBI" id="CHEBI:33737"/>
        <dbReference type="ChEBI" id="CHEBI:33738"/>
        <dbReference type="ChEBI" id="CHEBI:57727"/>
        <dbReference type="ChEBI" id="CHEBI:58151"/>
        <dbReference type="EC" id="1.2.7.12"/>
    </reaction>
</comment>
<dbReference type="GO" id="GO:0018493">
    <property type="term" value="F:formylmethanofuran dehydrogenase activity"/>
    <property type="evidence" value="ECO:0007669"/>
    <property type="project" value="UniProtKB-EC"/>
</dbReference>
<keyword evidence="4" id="KW-0560">Oxidoreductase</keyword>
<dbReference type="UniPathway" id="UPA00640">
    <property type="reaction ID" value="UER00692"/>
</dbReference>
<reference evidence="4 5" key="1">
    <citation type="journal article" date="2010" name="Stand. Genomic Sci.">
        <title>Complete genome sequence of Ignisphaera aggregans type strain (AQ1.S1).</title>
        <authorList>
            <person name="Goker M."/>
            <person name="Held B."/>
            <person name="Lapidus A."/>
            <person name="Nolan M."/>
            <person name="Spring S."/>
            <person name="Yasawong M."/>
            <person name="Lucas S."/>
            <person name="Glavina Del Rio T."/>
            <person name="Tice H."/>
            <person name="Cheng J.F."/>
            <person name="Goodwin L."/>
            <person name="Tapia R."/>
            <person name="Pitluck S."/>
            <person name="Liolios K."/>
            <person name="Ivanova N."/>
            <person name="Mavromatis K."/>
            <person name="Mikhailova N."/>
            <person name="Pati A."/>
            <person name="Chen A."/>
            <person name="Palaniappan K."/>
            <person name="Brambilla E."/>
            <person name="Land M."/>
            <person name="Hauser L."/>
            <person name="Chang Y.J."/>
            <person name="Jeffries C.D."/>
            <person name="Brettin T."/>
            <person name="Detter J.C."/>
            <person name="Han C."/>
            <person name="Rohde M."/>
            <person name="Sikorski J."/>
            <person name="Woyke T."/>
            <person name="Bristow J."/>
            <person name="Eisen J.A."/>
            <person name="Markowitz V."/>
            <person name="Hugenholtz P."/>
            <person name="Kyrpides N.C."/>
            <person name="Klenk H.P."/>
        </authorList>
    </citation>
    <scope>NUCLEOTIDE SEQUENCE [LARGE SCALE GENOMIC DNA]</scope>
    <source>
        <strain evidence="5">DSM 17230 / JCM 13409 / AQ1.S1</strain>
    </source>
</reference>
<protein>
    <recommendedName>
        <fullName evidence="2">formylmethanofuran dehydrogenase</fullName>
        <ecNumber evidence="2">1.2.7.12</ecNumber>
    </recommendedName>
</protein>
<dbReference type="InterPro" id="IPR017550">
    <property type="entry name" value="Formylmethanofuran_DH_suC"/>
</dbReference>
<dbReference type="KEGG" id="iag:Igag_0381"/>
<evidence type="ECO:0000313" key="4">
    <source>
        <dbReference type="EMBL" id="ADM27222.1"/>
    </source>
</evidence>
<dbReference type="Gene3D" id="2.160.20.60">
    <property type="entry name" value="Glutamate synthase, alpha subunit, C-terminal domain"/>
    <property type="match status" value="2"/>
</dbReference>
<dbReference type="BioCyc" id="IAGG583356:GHAH-386-MONOMER"/>
<dbReference type="GO" id="GO:0019386">
    <property type="term" value="P:methanogenesis, from carbon dioxide"/>
    <property type="evidence" value="ECO:0007669"/>
    <property type="project" value="UniProtKB-UniPathway"/>
</dbReference>
<comment type="pathway">
    <text evidence="1">One-carbon metabolism; methanogenesis from CO(2); 5,10-methenyl-5,6,7,8-tetrahydromethanopterin from CO(2): step 1/3.</text>
</comment>
<dbReference type="SUPFAM" id="SSF69336">
    <property type="entry name" value="Alpha subunit of glutamate synthase, C-terminal domain"/>
    <property type="match status" value="1"/>
</dbReference>
<dbReference type="AlphaFoldDB" id="E0SR73"/>
<accession>E0SR73</accession>
<dbReference type="PANTHER" id="PTHR39673:SF5">
    <property type="entry name" value="TUNGSTEN-CONTAINING FORMYLMETHANOFURAN DEHYDROGENASE 2 SUBUNIT C"/>
    <property type="match status" value="1"/>
</dbReference>
<gene>
    <name evidence="4" type="ordered locus">Igag_0381</name>
</gene>
<dbReference type="EMBL" id="CP002098">
    <property type="protein sequence ID" value="ADM27222.1"/>
    <property type="molecule type" value="Genomic_DNA"/>
</dbReference>
<proteinExistence type="predicted"/>
<dbReference type="NCBIfam" id="TIGR03122">
    <property type="entry name" value="one_C_dehyd_C"/>
    <property type="match status" value="1"/>
</dbReference>
<dbReference type="Proteomes" id="UP000001304">
    <property type="component" value="Chromosome"/>
</dbReference>
<evidence type="ECO:0000313" key="5">
    <source>
        <dbReference type="Proteomes" id="UP000001304"/>
    </source>
</evidence>
<evidence type="ECO:0000256" key="2">
    <source>
        <dbReference type="ARBA" id="ARBA00012692"/>
    </source>
</evidence>